<feature type="binding site" evidence="5">
    <location>
        <position position="65"/>
    </location>
    <ligand>
        <name>S-adenosyl-L-methionine</name>
        <dbReference type="ChEBI" id="CHEBI:59789"/>
    </ligand>
</feature>
<evidence type="ECO:0000256" key="1">
    <source>
        <dbReference type="ARBA" id="ARBA00022603"/>
    </source>
</evidence>
<feature type="binding site" evidence="5">
    <location>
        <position position="19"/>
    </location>
    <ligand>
        <name>S-adenosyl-L-methionine</name>
        <dbReference type="ChEBI" id="CHEBI:59789"/>
    </ligand>
</feature>
<keyword evidence="3 5" id="KW-0949">S-adenosyl-L-methionine</keyword>
<dbReference type="SUPFAM" id="SSF53335">
    <property type="entry name" value="S-adenosyl-L-methionine-dependent methyltransferases"/>
    <property type="match status" value="1"/>
</dbReference>
<evidence type="ECO:0000313" key="8">
    <source>
        <dbReference type="Proteomes" id="UP000636960"/>
    </source>
</evidence>
<dbReference type="EMBL" id="BOMV01000064">
    <property type="protein sequence ID" value="GIE98654.1"/>
    <property type="molecule type" value="Genomic_DNA"/>
</dbReference>
<gene>
    <name evidence="7" type="ORF">Ari01nite_61190</name>
</gene>
<protein>
    <submittedName>
        <fullName evidence="7">23S rRNA (Adenine(2058)-N(6))-methyltransferase Erm(O)</fullName>
    </submittedName>
</protein>
<keyword evidence="1 5" id="KW-0489">Methyltransferase</keyword>
<dbReference type="NCBIfam" id="NF000499">
    <property type="entry name" value="Erm23S_rRNA_broad"/>
    <property type="match status" value="1"/>
</dbReference>
<name>A0A919K360_9ACTN</name>
<dbReference type="PANTHER" id="PTHR11727">
    <property type="entry name" value="DIMETHYLADENOSINE TRANSFERASE"/>
    <property type="match status" value="1"/>
</dbReference>
<feature type="binding site" evidence="5">
    <location>
        <position position="102"/>
    </location>
    <ligand>
        <name>S-adenosyl-L-methionine</name>
        <dbReference type="ChEBI" id="CHEBI:59789"/>
    </ligand>
</feature>
<dbReference type="Gene3D" id="3.40.50.150">
    <property type="entry name" value="Vaccinia Virus protein VP39"/>
    <property type="match status" value="1"/>
</dbReference>
<evidence type="ECO:0000259" key="6">
    <source>
        <dbReference type="SMART" id="SM00650"/>
    </source>
</evidence>
<keyword evidence="8" id="KW-1185">Reference proteome</keyword>
<evidence type="ECO:0000313" key="7">
    <source>
        <dbReference type="EMBL" id="GIE98654.1"/>
    </source>
</evidence>
<dbReference type="PROSITE" id="PS01131">
    <property type="entry name" value="RRNA_A_DIMETH"/>
    <property type="match status" value="1"/>
</dbReference>
<accession>A0A919K360</accession>
<proteinExistence type="inferred from homology"/>
<keyword evidence="4 5" id="KW-0694">RNA-binding</keyword>
<dbReference type="InterPro" id="IPR020598">
    <property type="entry name" value="rRNA_Ade_methylase_Trfase_N"/>
</dbReference>
<feature type="binding site" evidence="5">
    <location>
        <position position="44"/>
    </location>
    <ligand>
        <name>S-adenosyl-L-methionine</name>
        <dbReference type="ChEBI" id="CHEBI:59789"/>
    </ligand>
</feature>
<comment type="similarity">
    <text evidence="5">Belongs to the class I-like SAM-binding methyltransferase superfamily. rRNA adenine N(6)-methyltransferase family.</text>
</comment>
<reference evidence="7" key="1">
    <citation type="submission" date="2021-01" db="EMBL/GenBank/DDBJ databases">
        <title>Whole genome shotgun sequence of Actinoplanes rishiriensis NBRC 108556.</title>
        <authorList>
            <person name="Komaki H."/>
            <person name="Tamura T."/>
        </authorList>
    </citation>
    <scope>NUCLEOTIDE SEQUENCE</scope>
    <source>
        <strain evidence="7">NBRC 108556</strain>
    </source>
</reference>
<dbReference type="GO" id="GO:0003723">
    <property type="term" value="F:RNA binding"/>
    <property type="evidence" value="ECO:0007669"/>
    <property type="project" value="UniProtKB-UniRule"/>
</dbReference>
<evidence type="ECO:0000256" key="5">
    <source>
        <dbReference type="PROSITE-ProRule" id="PRU01026"/>
    </source>
</evidence>
<dbReference type="SMART" id="SM00650">
    <property type="entry name" value="rADc"/>
    <property type="match status" value="1"/>
</dbReference>
<dbReference type="AlphaFoldDB" id="A0A919K360"/>
<dbReference type="PROSITE" id="PS51689">
    <property type="entry name" value="SAM_RNA_A_N6_MT"/>
    <property type="match status" value="1"/>
</dbReference>
<dbReference type="InterPro" id="IPR020596">
    <property type="entry name" value="rRNA_Ade_Mease_Trfase_CS"/>
</dbReference>
<dbReference type="Proteomes" id="UP000636960">
    <property type="component" value="Unassembled WGS sequence"/>
</dbReference>
<feature type="domain" description="Ribosomal RNA adenine methylase transferase N-terminal" evidence="6">
    <location>
        <begin position="24"/>
        <end position="184"/>
    </location>
</feature>
<keyword evidence="2 5" id="KW-0808">Transferase</keyword>
<evidence type="ECO:0000256" key="2">
    <source>
        <dbReference type="ARBA" id="ARBA00022679"/>
    </source>
</evidence>
<dbReference type="InterPro" id="IPR001737">
    <property type="entry name" value="KsgA/Erm"/>
</dbReference>
<dbReference type="RefSeq" id="WP_203785668.1">
    <property type="nucleotide sequence ID" value="NZ_BOMV01000064.1"/>
</dbReference>
<dbReference type="InterPro" id="IPR029063">
    <property type="entry name" value="SAM-dependent_MTases_sf"/>
</dbReference>
<dbReference type="GO" id="GO:0005829">
    <property type="term" value="C:cytosol"/>
    <property type="evidence" value="ECO:0007669"/>
    <property type="project" value="TreeGrafter"/>
</dbReference>
<comment type="caution">
    <text evidence="7">The sequence shown here is derived from an EMBL/GenBank/DDBJ whole genome shotgun (WGS) entry which is preliminary data.</text>
</comment>
<dbReference type="CDD" id="cd02440">
    <property type="entry name" value="AdoMet_MTases"/>
    <property type="match status" value="1"/>
</dbReference>
<feature type="binding site" evidence="5">
    <location>
        <position position="17"/>
    </location>
    <ligand>
        <name>S-adenosyl-L-methionine</name>
        <dbReference type="ChEBI" id="CHEBI:59789"/>
    </ligand>
</feature>
<evidence type="ECO:0000256" key="3">
    <source>
        <dbReference type="ARBA" id="ARBA00022691"/>
    </source>
</evidence>
<dbReference type="PANTHER" id="PTHR11727:SF7">
    <property type="entry name" value="DIMETHYLADENOSINE TRANSFERASE-RELATED"/>
    <property type="match status" value="1"/>
</dbReference>
<sequence length="263" mass="29347">MAPLRSHARTRRAFGQNFLADPAAARLIAEVADPGHDTLLYEVGAGRGRLTTELLRRSSRVVAYEIDPEMAARLPRDPRLSVRTADFLAARPPRSEFEVAGNIPYALTAGVVRWCLTADSLRRATLLTQWEYARKRSGDYGRWSRLTVLTWPEFSWRLAGRVPRAAFRPVPRVDGGILQLDRRAVPLVAPDRLPAWRRLVEDGFTGTGGSLPATLARRYGTGRAAGACRAARIGPDTPVGEVWPEQWLTLFQLLDVRSRRATR</sequence>
<organism evidence="7 8">
    <name type="scientific">Paractinoplanes rishiriensis</name>
    <dbReference type="NCBI Taxonomy" id="1050105"/>
    <lineage>
        <taxon>Bacteria</taxon>
        <taxon>Bacillati</taxon>
        <taxon>Actinomycetota</taxon>
        <taxon>Actinomycetes</taxon>
        <taxon>Micromonosporales</taxon>
        <taxon>Micromonosporaceae</taxon>
        <taxon>Paractinoplanes</taxon>
    </lineage>
</organism>
<evidence type="ECO:0000256" key="4">
    <source>
        <dbReference type="ARBA" id="ARBA00022884"/>
    </source>
</evidence>
<dbReference type="GO" id="GO:0000179">
    <property type="term" value="F:rRNA (adenine-N6,N6-)-dimethyltransferase activity"/>
    <property type="evidence" value="ECO:0007669"/>
    <property type="project" value="UniProtKB-UniRule"/>
</dbReference>
<feature type="binding site" evidence="5">
    <location>
        <position position="86"/>
    </location>
    <ligand>
        <name>S-adenosyl-L-methionine</name>
        <dbReference type="ChEBI" id="CHEBI:59789"/>
    </ligand>
</feature>
<dbReference type="Pfam" id="PF00398">
    <property type="entry name" value="RrnaAD"/>
    <property type="match status" value="1"/>
</dbReference>